<name>A0A538U7P2_UNCEI</name>
<evidence type="ECO:0000256" key="3">
    <source>
        <dbReference type="SAM" id="MobiDB-lite"/>
    </source>
</evidence>
<feature type="domain" description="Fibronectin type-III" evidence="5">
    <location>
        <begin position="523"/>
        <end position="615"/>
    </location>
</feature>
<sequence>MFELWGSLPRGLREALAAAFVLLALASPARAQTPRSLSFDGVNDYVTFGQATSLGAPVFTVEIRFKRTGTGVTANTGATGVDAVPLIAKGRGEADGDTRDMNYFVGIRPTDNVLVADYEEGTGQTSPGANHPIAGATAVTSNVWHHGAVTFDGTTLRLYLDGNLENTILVGSNRLPQSASIQHASLGSALNSSGVAAGFFQGLLDEARIWNVARSQAQIQASAMSEVLSGSGLIGRWGLNEGAGATAGNSIAGSPQGTLTNGPTWSTDSSLALASATALRFGGSNGYVTFGDPAALDLPQFTLETWFRRDGVGVSTTTGSGGLADVIPLLAKGRNEGEGAAIDVNWILGIRASDGVLCADFEEGAGGASPSANHPIFGVTPIANGTWYHAAATYDGNTWQLFLNGVLETQLVVGRPVASSSTEQASIASALTSTGVAAGFWNGAIDEARVWSLARTQDQVQAAMNTEITGSATGLVARWGCNEDAGITIASSAGAINVTISGADWSWAAGAPFDAAPPSAPAAPINLSALAITQSQISLSWADVATNETSYEVERSTTGSGGPFSLLHTLPANSTSDVDGSVTSGFSYCYRVRAVNAIGPSGYAGPTCATALGPPNYALASTFDGYVDFGNPAALQLGQWTIEMWIRRDDYGFSTTTGAGGLPDAVPMVTKGRDQGDGSTVDVNYFFGIRKSDDVLAVDFEEGPGGASPGANHPLYGVTPLERAVWYHVATTYDGSTLKLYLNGQLESSLAVNRPPDTATLAPMNFMTATTTTGARDGEFVGPFDEVRIWNVARTAAQILANVNAQITTPQTGLVGRWGLDEGSGTIVDASAGTTLNGTVHNAYYQWEDGAPFTAVTNRPPLDPTLVAPGDRSTGNSTSPTLGVTVVDPEASPMTVTWYGRIISPSTAPDFTLVGLPDTQYYAAEINGATNAMLQAQTDWITNNRAALNIGYVTQYGDCVENGDNNGNPIEWQRADADFATIENPATTGLPFGVPYDIAVGNHDQTPNSDADGTTTFFNQYFGTSRFGGRPYYGGHYGANNDDHYTLFSASGMDFIVVSPEYDTSPDAAVLAWMDGVLTTYGNRRAIVVSHYVTNPGNPASWSGQGKAIYEALKGHPNLFLMLSGHIDGEGRRQDTFNGNTVQCLETDYQWHNNGGNGFLRWMQFSPANNCIRVRSYSPYLNQSIVTPDSASQFTISYDMTAGPAFQQIGKTTGVSSGTTASLPWSGLIGGRTYEWYATLDDGATLIRGPFWRFTTTGTVGVPDGRPGAFELEPIRPNPTEGGGQIAFTVPTRSTLRLAVFDLQGREVARLAEGEHDPGRYSVDWDAKAHARLQTGIYFVRLDAPGAHLTRRLVLMR</sequence>
<evidence type="ECO:0000256" key="4">
    <source>
        <dbReference type="SAM" id="SignalP"/>
    </source>
</evidence>
<dbReference type="PANTHER" id="PTHR43143">
    <property type="entry name" value="METALLOPHOSPHOESTERASE, CALCINEURIN SUPERFAMILY"/>
    <property type="match status" value="1"/>
</dbReference>
<dbReference type="NCBIfam" id="TIGR04183">
    <property type="entry name" value="Por_Secre_tail"/>
    <property type="match status" value="1"/>
</dbReference>
<protein>
    <submittedName>
        <fullName evidence="6">T9SS type A sorting domain-containing protein</fullName>
    </submittedName>
</protein>
<dbReference type="InterPro" id="IPR029052">
    <property type="entry name" value="Metallo-depent_PP-like"/>
</dbReference>
<feature type="signal peptide" evidence="4">
    <location>
        <begin position="1"/>
        <end position="31"/>
    </location>
</feature>
<dbReference type="InterPro" id="IPR006558">
    <property type="entry name" value="LamG-like"/>
</dbReference>
<dbReference type="PANTHER" id="PTHR43143:SF5">
    <property type="entry name" value="SECRETED PROTEIN"/>
    <property type="match status" value="1"/>
</dbReference>
<gene>
    <name evidence="6" type="ORF">E6K80_04200</name>
</gene>
<dbReference type="Gene3D" id="2.60.120.200">
    <property type="match status" value="3"/>
</dbReference>
<dbReference type="Gene3D" id="2.60.40.4070">
    <property type="match status" value="1"/>
</dbReference>
<feature type="compositionally biased region" description="Polar residues" evidence="3">
    <location>
        <begin position="873"/>
        <end position="882"/>
    </location>
</feature>
<dbReference type="Proteomes" id="UP000319836">
    <property type="component" value="Unassembled WGS sequence"/>
</dbReference>
<dbReference type="Gene3D" id="2.60.40.10">
    <property type="entry name" value="Immunoglobulins"/>
    <property type="match status" value="1"/>
</dbReference>
<dbReference type="Pfam" id="PF13385">
    <property type="entry name" value="Laminin_G_3"/>
    <property type="match status" value="3"/>
</dbReference>
<accession>A0A538U7P2</accession>
<keyword evidence="1 4" id="KW-0732">Signal</keyword>
<reference evidence="6 7" key="1">
    <citation type="journal article" date="2019" name="Nat. Microbiol.">
        <title>Mediterranean grassland soil C-N compound turnover is dependent on rainfall and depth, and is mediated by genomically divergent microorganisms.</title>
        <authorList>
            <person name="Diamond S."/>
            <person name="Andeer P.F."/>
            <person name="Li Z."/>
            <person name="Crits-Christoph A."/>
            <person name="Burstein D."/>
            <person name="Anantharaman K."/>
            <person name="Lane K.R."/>
            <person name="Thomas B.C."/>
            <person name="Pan C."/>
            <person name="Northen T.R."/>
            <person name="Banfield J.F."/>
        </authorList>
    </citation>
    <scope>NUCLEOTIDE SEQUENCE [LARGE SCALE GENOMIC DNA]</scope>
    <source>
        <strain evidence="6">WS_10</strain>
    </source>
</reference>
<comment type="caution">
    <text evidence="6">The sequence shown here is derived from an EMBL/GenBank/DDBJ whole genome shotgun (WGS) entry which is preliminary data.</text>
</comment>
<feature type="chain" id="PRO_5022168566" evidence="4">
    <location>
        <begin position="32"/>
        <end position="1357"/>
    </location>
</feature>
<dbReference type="InterPro" id="IPR013783">
    <property type="entry name" value="Ig-like_fold"/>
</dbReference>
<dbReference type="InterPro" id="IPR051918">
    <property type="entry name" value="STPP_CPPED1"/>
</dbReference>
<evidence type="ECO:0000313" key="6">
    <source>
        <dbReference type="EMBL" id="TMQ71903.1"/>
    </source>
</evidence>
<evidence type="ECO:0000256" key="1">
    <source>
        <dbReference type="ARBA" id="ARBA00022729"/>
    </source>
</evidence>
<dbReference type="SMART" id="SM00560">
    <property type="entry name" value="LamGL"/>
    <property type="match status" value="3"/>
</dbReference>
<proteinExistence type="predicted"/>
<evidence type="ECO:0000259" key="5">
    <source>
        <dbReference type="PROSITE" id="PS50853"/>
    </source>
</evidence>
<dbReference type="SUPFAM" id="SSF49899">
    <property type="entry name" value="Concanavalin A-like lectins/glucanases"/>
    <property type="match status" value="3"/>
</dbReference>
<dbReference type="SUPFAM" id="SSF56300">
    <property type="entry name" value="Metallo-dependent phosphatases"/>
    <property type="match status" value="1"/>
</dbReference>
<dbReference type="InterPro" id="IPR013320">
    <property type="entry name" value="ConA-like_dom_sf"/>
</dbReference>
<evidence type="ECO:0000313" key="7">
    <source>
        <dbReference type="Proteomes" id="UP000319836"/>
    </source>
</evidence>
<dbReference type="InterPro" id="IPR026444">
    <property type="entry name" value="Secre_tail"/>
</dbReference>
<dbReference type="SUPFAM" id="SSF49265">
    <property type="entry name" value="Fibronectin type III"/>
    <property type="match status" value="1"/>
</dbReference>
<dbReference type="PROSITE" id="PS50853">
    <property type="entry name" value="FN3"/>
    <property type="match status" value="1"/>
</dbReference>
<dbReference type="SMART" id="SM00060">
    <property type="entry name" value="FN3"/>
    <property type="match status" value="1"/>
</dbReference>
<evidence type="ECO:0000256" key="2">
    <source>
        <dbReference type="ARBA" id="ARBA00023157"/>
    </source>
</evidence>
<dbReference type="InterPro" id="IPR036116">
    <property type="entry name" value="FN3_sf"/>
</dbReference>
<feature type="region of interest" description="Disordered" evidence="3">
    <location>
        <begin position="867"/>
        <end position="886"/>
    </location>
</feature>
<keyword evidence="2" id="KW-1015">Disulfide bond</keyword>
<organism evidence="6 7">
    <name type="scientific">Eiseniibacteriota bacterium</name>
    <dbReference type="NCBI Taxonomy" id="2212470"/>
    <lineage>
        <taxon>Bacteria</taxon>
        <taxon>Candidatus Eiseniibacteriota</taxon>
    </lineage>
</organism>
<dbReference type="EMBL" id="VBPA01000090">
    <property type="protein sequence ID" value="TMQ71903.1"/>
    <property type="molecule type" value="Genomic_DNA"/>
</dbReference>
<dbReference type="InterPro" id="IPR003961">
    <property type="entry name" value="FN3_dom"/>
</dbReference>
<dbReference type="CDD" id="cd00063">
    <property type="entry name" value="FN3"/>
    <property type="match status" value="1"/>
</dbReference>